<comment type="caution">
    <text evidence="4">The sequence shown here is derived from an EMBL/GenBank/DDBJ whole genome shotgun (WGS) entry which is preliminary data.</text>
</comment>
<feature type="chain" id="PRO_5045988365" description="Xylanolytic transcriptional activator regulatory domain-containing protein" evidence="2">
    <location>
        <begin position="23"/>
        <end position="118"/>
    </location>
</feature>
<evidence type="ECO:0000313" key="5">
    <source>
        <dbReference type="Proteomes" id="UP001586593"/>
    </source>
</evidence>
<feature type="domain" description="Xylanolytic transcriptional activator regulatory" evidence="3">
    <location>
        <begin position="3"/>
        <end position="117"/>
    </location>
</feature>
<dbReference type="InterPro" id="IPR053181">
    <property type="entry name" value="EcdB-like_regulator"/>
</dbReference>
<dbReference type="Proteomes" id="UP001586593">
    <property type="component" value="Unassembled WGS sequence"/>
</dbReference>
<evidence type="ECO:0000256" key="1">
    <source>
        <dbReference type="ARBA" id="ARBA00023242"/>
    </source>
</evidence>
<gene>
    <name evidence="4" type="ORF">VTK73DRAFT_9464</name>
</gene>
<dbReference type="Pfam" id="PF04082">
    <property type="entry name" value="Fungal_trans"/>
    <property type="match status" value="1"/>
</dbReference>
<proteinExistence type="predicted"/>
<dbReference type="InterPro" id="IPR007219">
    <property type="entry name" value="XnlR_reg_dom"/>
</dbReference>
<evidence type="ECO:0000256" key="2">
    <source>
        <dbReference type="SAM" id="SignalP"/>
    </source>
</evidence>
<keyword evidence="2" id="KW-0732">Signal</keyword>
<name>A0ABR3W1Z3_9PEZI</name>
<protein>
    <recommendedName>
        <fullName evidence="3">Xylanolytic transcriptional activator regulatory domain-containing protein</fullName>
    </recommendedName>
</protein>
<organism evidence="4 5">
    <name type="scientific">Phialemonium thermophilum</name>
    <dbReference type="NCBI Taxonomy" id="223376"/>
    <lineage>
        <taxon>Eukaryota</taxon>
        <taxon>Fungi</taxon>
        <taxon>Dikarya</taxon>
        <taxon>Ascomycota</taxon>
        <taxon>Pezizomycotina</taxon>
        <taxon>Sordariomycetes</taxon>
        <taxon>Sordariomycetidae</taxon>
        <taxon>Cephalothecales</taxon>
        <taxon>Cephalothecaceae</taxon>
        <taxon>Phialemonium</taxon>
    </lineage>
</organism>
<dbReference type="EMBL" id="JAZHXJ010000798">
    <property type="protein sequence ID" value="KAL1851081.1"/>
    <property type="molecule type" value="Genomic_DNA"/>
</dbReference>
<evidence type="ECO:0000259" key="3">
    <source>
        <dbReference type="Pfam" id="PF04082"/>
    </source>
</evidence>
<keyword evidence="1" id="KW-0539">Nucleus</keyword>
<sequence>MAVCLLVLAIGSLMASTRTADAAPYDHETGLGYFSLAYQLLTTEWATHLTPEPSLTTGLLLAAIYLRCLGRPLQAWKAISMASSNVQFEALRLRGNPSGQHYEDVVHRQCWTCFVLEW</sequence>
<evidence type="ECO:0000313" key="4">
    <source>
        <dbReference type="EMBL" id="KAL1851081.1"/>
    </source>
</evidence>
<dbReference type="CDD" id="cd12148">
    <property type="entry name" value="fungal_TF_MHR"/>
    <property type="match status" value="1"/>
</dbReference>
<feature type="signal peptide" evidence="2">
    <location>
        <begin position="1"/>
        <end position="22"/>
    </location>
</feature>
<reference evidence="4 5" key="1">
    <citation type="journal article" date="2024" name="Commun. Biol.">
        <title>Comparative genomic analysis of thermophilic fungi reveals convergent evolutionary adaptations and gene losses.</title>
        <authorList>
            <person name="Steindorff A.S."/>
            <person name="Aguilar-Pontes M.V."/>
            <person name="Robinson A.J."/>
            <person name="Andreopoulos B."/>
            <person name="LaButti K."/>
            <person name="Kuo A."/>
            <person name="Mondo S."/>
            <person name="Riley R."/>
            <person name="Otillar R."/>
            <person name="Haridas S."/>
            <person name="Lipzen A."/>
            <person name="Grimwood J."/>
            <person name="Schmutz J."/>
            <person name="Clum A."/>
            <person name="Reid I.D."/>
            <person name="Moisan M.C."/>
            <person name="Butler G."/>
            <person name="Nguyen T.T.M."/>
            <person name="Dewar K."/>
            <person name="Conant G."/>
            <person name="Drula E."/>
            <person name="Henrissat B."/>
            <person name="Hansel C."/>
            <person name="Singer S."/>
            <person name="Hutchinson M.I."/>
            <person name="de Vries R.P."/>
            <person name="Natvig D.O."/>
            <person name="Powell A.J."/>
            <person name="Tsang A."/>
            <person name="Grigoriev I.V."/>
        </authorList>
    </citation>
    <scope>NUCLEOTIDE SEQUENCE [LARGE SCALE GENOMIC DNA]</scope>
    <source>
        <strain evidence="4 5">ATCC 24622</strain>
    </source>
</reference>
<dbReference type="PANTHER" id="PTHR47785">
    <property type="entry name" value="ZN(II)2CYS6 TRANSCRIPTION FACTOR (EUROFUNG)-RELATED-RELATED"/>
    <property type="match status" value="1"/>
</dbReference>
<accession>A0ABR3W1Z3</accession>
<keyword evidence="5" id="KW-1185">Reference proteome</keyword>